<dbReference type="CDD" id="cd05125">
    <property type="entry name" value="Mth938_2P1-like"/>
    <property type="match status" value="1"/>
</dbReference>
<keyword evidence="6" id="KW-1185">Reference proteome</keyword>
<comment type="subcellular location">
    <subcellularLocation>
        <location evidence="1">Mitochondrion</location>
    </subcellularLocation>
</comment>
<dbReference type="HOGENOM" id="CLU_074390_1_2_1"/>
<proteinExistence type="inferred from homology"/>
<dbReference type="GO" id="GO:0032981">
    <property type="term" value="P:mitochondrial respiratory chain complex I assembly"/>
    <property type="evidence" value="ECO:0007669"/>
    <property type="project" value="InterPro"/>
</dbReference>
<dbReference type="RefSeq" id="XP_040633498.1">
    <property type="nucleotide sequence ID" value="XM_040767776.1"/>
</dbReference>
<dbReference type="OrthoDB" id="20681at2759"/>
<dbReference type="STRING" id="1858805.M5GC51"/>
<evidence type="ECO:0000256" key="4">
    <source>
        <dbReference type="ARBA" id="ARBA00049984"/>
    </source>
</evidence>
<sequence length="183" mass="20105">MFPRTLPHLVQNARPLSRPILPNILRSTSSTAHLIRRQSTLENILAPPLAALSVAQITSSGVELSDGLVLRGPAILLNGRAFLWDPPPAGGSWKGWGKETWGLLEVVVPRPEILLFGTGRSLILPPPSVRTYLNEMGIQVDFMDTRNACSTYNLLLEEGRRVAAALLPLNKHVPWLTIPRDEA</sequence>
<dbReference type="OMA" id="VMDTWNA"/>
<dbReference type="InterPro" id="IPR007523">
    <property type="entry name" value="NDUFAF3/AAMDC"/>
</dbReference>
<dbReference type="SUPFAM" id="SSF64076">
    <property type="entry name" value="MTH938-like"/>
    <property type="match status" value="1"/>
</dbReference>
<protein>
    <recommendedName>
        <fullName evidence="2">NADH dehydrogenase [ubiquinone] 1 alpha subcomplex assembly factor 3</fullName>
    </recommendedName>
</protein>
<gene>
    <name evidence="5" type="ORF">DACRYDRAFT_103549</name>
</gene>
<dbReference type="Gene3D" id="3.40.1230.10">
    <property type="entry name" value="MTH938-like"/>
    <property type="match status" value="1"/>
</dbReference>
<reference evidence="5 6" key="1">
    <citation type="journal article" date="2012" name="Science">
        <title>The Paleozoic origin of enzymatic lignin decomposition reconstructed from 31 fungal genomes.</title>
        <authorList>
            <person name="Floudas D."/>
            <person name="Binder M."/>
            <person name="Riley R."/>
            <person name="Barry K."/>
            <person name="Blanchette R.A."/>
            <person name="Henrissat B."/>
            <person name="Martinez A.T."/>
            <person name="Otillar R."/>
            <person name="Spatafora J.W."/>
            <person name="Yadav J.S."/>
            <person name="Aerts A."/>
            <person name="Benoit I."/>
            <person name="Boyd A."/>
            <person name="Carlson A."/>
            <person name="Copeland A."/>
            <person name="Coutinho P.M."/>
            <person name="de Vries R.P."/>
            <person name="Ferreira P."/>
            <person name="Findley K."/>
            <person name="Foster B."/>
            <person name="Gaskell J."/>
            <person name="Glotzer D."/>
            <person name="Gorecki P."/>
            <person name="Heitman J."/>
            <person name="Hesse C."/>
            <person name="Hori C."/>
            <person name="Igarashi K."/>
            <person name="Jurgens J.A."/>
            <person name="Kallen N."/>
            <person name="Kersten P."/>
            <person name="Kohler A."/>
            <person name="Kuees U."/>
            <person name="Kumar T.K.A."/>
            <person name="Kuo A."/>
            <person name="LaButti K."/>
            <person name="Larrondo L.F."/>
            <person name="Lindquist E."/>
            <person name="Ling A."/>
            <person name="Lombard V."/>
            <person name="Lucas S."/>
            <person name="Lundell T."/>
            <person name="Martin R."/>
            <person name="McLaughlin D.J."/>
            <person name="Morgenstern I."/>
            <person name="Morin E."/>
            <person name="Murat C."/>
            <person name="Nagy L.G."/>
            <person name="Nolan M."/>
            <person name="Ohm R.A."/>
            <person name="Patyshakuliyeva A."/>
            <person name="Rokas A."/>
            <person name="Ruiz-Duenas F.J."/>
            <person name="Sabat G."/>
            <person name="Salamov A."/>
            <person name="Samejima M."/>
            <person name="Schmutz J."/>
            <person name="Slot J.C."/>
            <person name="St John F."/>
            <person name="Stenlid J."/>
            <person name="Sun H."/>
            <person name="Sun S."/>
            <person name="Syed K."/>
            <person name="Tsang A."/>
            <person name="Wiebenga A."/>
            <person name="Young D."/>
            <person name="Pisabarro A."/>
            <person name="Eastwood D.C."/>
            <person name="Martin F."/>
            <person name="Cullen D."/>
            <person name="Grigoriev I.V."/>
            <person name="Hibbett D.S."/>
        </authorList>
    </citation>
    <scope>NUCLEOTIDE SEQUENCE [LARGE SCALE GENOMIC DNA]</scope>
    <source>
        <strain evidence="5 6">DJM-731 SS1</strain>
    </source>
</reference>
<evidence type="ECO:0000313" key="5">
    <source>
        <dbReference type="EMBL" id="EJU06604.1"/>
    </source>
</evidence>
<dbReference type="InterPro" id="IPR036748">
    <property type="entry name" value="MTH938-like_sf"/>
</dbReference>
<dbReference type="InterPro" id="IPR034095">
    <property type="entry name" value="NDUF3"/>
</dbReference>
<dbReference type="Proteomes" id="UP000030653">
    <property type="component" value="Unassembled WGS sequence"/>
</dbReference>
<dbReference type="EMBL" id="JH795855">
    <property type="protein sequence ID" value="EJU06604.1"/>
    <property type="molecule type" value="Genomic_DNA"/>
</dbReference>
<keyword evidence="3" id="KW-0496">Mitochondrion</keyword>
<dbReference type="GO" id="GO:0005743">
    <property type="term" value="C:mitochondrial inner membrane"/>
    <property type="evidence" value="ECO:0007669"/>
    <property type="project" value="TreeGrafter"/>
</dbReference>
<dbReference type="AlphaFoldDB" id="M5GC51"/>
<accession>M5GC51</accession>
<evidence type="ECO:0000256" key="1">
    <source>
        <dbReference type="ARBA" id="ARBA00004173"/>
    </source>
</evidence>
<evidence type="ECO:0000256" key="2">
    <source>
        <dbReference type="ARBA" id="ARBA00021776"/>
    </source>
</evidence>
<dbReference type="GeneID" id="63682838"/>
<comment type="similarity">
    <text evidence="4">Belongs to the NDUFAF3 family.</text>
</comment>
<dbReference type="PANTHER" id="PTHR21192">
    <property type="entry name" value="NUCLEAR PROTEIN E3-3"/>
    <property type="match status" value="1"/>
</dbReference>
<evidence type="ECO:0000313" key="6">
    <source>
        <dbReference type="Proteomes" id="UP000030653"/>
    </source>
</evidence>
<name>M5GC51_DACPD</name>
<dbReference type="Pfam" id="PF04430">
    <property type="entry name" value="DUF498"/>
    <property type="match status" value="1"/>
</dbReference>
<evidence type="ECO:0000256" key="3">
    <source>
        <dbReference type="ARBA" id="ARBA00023128"/>
    </source>
</evidence>
<organism evidence="5 6">
    <name type="scientific">Dacryopinax primogenitus (strain DJM 731)</name>
    <name type="common">Brown rot fungus</name>
    <dbReference type="NCBI Taxonomy" id="1858805"/>
    <lineage>
        <taxon>Eukaryota</taxon>
        <taxon>Fungi</taxon>
        <taxon>Dikarya</taxon>
        <taxon>Basidiomycota</taxon>
        <taxon>Agaricomycotina</taxon>
        <taxon>Dacrymycetes</taxon>
        <taxon>Dacrymycetales</taxon>
        <taxon>Dacrymycetaceae</taxon>
        <taxon>Dacryopinax</taxon>
    </lineage>
</organism>
<dbReference type="PANTHER" id="PTHR21192:SF2">
    <property type="entry name" value="NADH DEHYDROGENASE [UBIQUINONE] 1 ALPHA SUBCOMPLEX ASSEMBLY FACTOR 3"/>
    <property type="match status" value="1"/>
</dbReference>